<proteinExistence type="predicted"/>
<dbReference type="PANTHER" id="PTHR37610">
    <property type="entry name" value="CCHC-TYPE DOMAIN-CONTAINING PROTEIN"/>
    <property type="match status" value="1"/>
</dbReference>
<protein>
    <recommendedName>
        <fullName evidence="2">Retrotransposon Copia-like N-terminal domain-containing protein</fullName>
    </recommendedName>
</protein>
<evidence type="ECO:0008006" key="2">
    <source>
        <dbReference type="Google" id="ProtNLM"/>
    </source>
</evidence>
<sequence length="214" mass="24140">MTELLVVVSIRKYVYPSQGKILLSHWSNIAMRKEDEAGFKTLEAENSMVMVWLVNSMDPEIGQTYLFLLTAKEMWDAINKTLSDLGNSTQVYEIKIRICETKKGALGVTKYYGLNLKLDEARGRILGREPLLPTVRETLACIRREGSRRNVMMNGQQNGQSSKNSALLITAPETTLTNKKKNLGKKKKRPKSSVIIVINPDILRKHAGNSWEAC</sequence>
<dbReference type="EMBL" id="AM459150">
    <property type="protein sequence ID" value="CAN74554.1"/>
    <property type="molecule type" value="Genomic_DNA"/>
</dbReference>
<gene>
    <name evidence="1" type="ORF">VITISV_014076</name>
</gene>
<evidence type="ECO:0000313" key="1">
    <source>
        <dbReference type="EMBL" id="CAN74554.1"/>
    </source>
</evidence>
<dbReference type="AlphaFoldDB" id="A5BGW0"/>
<reference evidence="1" key="1">
    <citation type="journal article" date="2007" name="PLoS ONE">
        <title>The first genome sequence of an elite grapevine cultivar (Pinot noir Vitis vinifera L.): coping with a highly heterozygous genome.</title>
        <authorList>
            <person name="Velasco R."/>
            <person name="Zharkikh A."/>
            <person name="Troggio M."/>
            <person name="Cartwright D.A."/>
            <person name="Cestaro A."/>
            <person name="Pruss D."/>
            <person name="Pindo M."/>
            <person name="FitzGerald L.M."/>
            <person name="Vezzulli S."/>
            <person name="Reid J."/>
            <person name="Malacarne G."/>
            <person name="Iliev D."/>
            <person name="Coppola G."/>
            <person name="Wardell B."/>
            <person name="Micheletti D."/>
            <person name="Macalma T."/>
            <person name="Facci M."/>
            <person name="Mitchell J.T."/>
            <person name="Perazzolli M."/>
            <person name="Eldredge G."/>
            <person name="Gatto P."/>
            <person name="Oyzerski R."/>
            <person name="Moretto M."/>
            <person name="Gutin N."/>
            <person name="Stefanini M."/>
            <person name="Chen Y."/>
            <person name="Segala C."/>
            <person name="Davenport C."/>
            <person name="Dematte L."/>
            <person name="Mraz A."/>
            <person name="Battilana J."/>
            <person name="Stormo K."/>
            <person name="Costa F."/>
            <person name="Tao Q."/>
            <person name="Si-Ammour A."/>
            <person name="Harkins T."/>
            <person name="Lackey A."/>
            <person name="Perbost C."/>
            <person name="Taillon B."/>
            <person name="Stella A."/>
            <person name="Solovyev V."/>
            <person name="Fawcett J.A."/>
            <person name="Sterck L."/>
            <person name="Vandepoele K."/>
            <person name="Grando S.M."/>
            <person name="Toppo S."/>
            <person name="Moser C."/>
            <person name="Lanchbury J."/>
            <person name="Bogden R."/>
            <person name="Skolnick M."/>
            <person name="Sgaramella V."/>
            <person name="Bhatnagar S.K."/>
            <person name="Fontana P."/>
            <person name="Gutin A."/>
            <person name="Van de Peer Y."/>
            <person name="Salamini F."/>
            <person name="Viola R."/>
        </authorList>
    </citation>
    <scope>NUCLEOTIDE SEQUENCE</scope>
</reference>
<organism evidence="1">
    <name type="scientific">Vitis vinifera</name>
    <name type="common">Grape</name>
    <dbReference type="NCBI Taxonomy" id="29760"/>
    <lineage>
        <taxon>Eukaryota</taxon>
        <taxon>Viridiplantae</taxon>
        <taxon>Streptophyta</taxon>
        <taxon>Embryophyta</taxon>
        <taxon>Tracheophyta</taxon>
        <taxon>Spermatophyta</taxon>
        <taxon>Magnoliopsida</taxon>
        <taxon>eudicotyledons</taxon>
        <taxon>Gunneridae</taxon>
        <taxon>Pentapetalae</taxon>
        <taxon>rosids</taxon>
        <taxon>Vitales</taxon>
        <taxon>Vitaceae</taxon>
        <taxon>Viteae</taxon>
        <taxon>Vitis</taxon>
    </lineage>
</organism>
<dbReference type="PANTHER" id="PTHR37610:SF75">
    <property type="entry name" value="RETROTRANSPOSON COPIA-LIKE N-TERMINAL DOMAIN-CONTAINING PROTEIN"/>
    <property type="match status" value="1"/>
</dbReference>
<name>A5BGW0_VITVI</name>
<accession>A5BGW0</accession>